<feature type="repeat" description="PPR" evidence="2">
    <location>
        <begin position="123"/>
        <end position="157"/>
    </location>
</feature>
<evidence type="ECO:0000313" key="3">
    <source>
        <dbReference type="EMBL" id="OWM88368.1"/>
    </source>
</evidence>
<dbReference type="NCBIfam" id="TIGR00756">
    <property type="entry name" value="PPR"/>
    <property type="match status" value="4"/>
</dbReference>
<dbReference type="RefSeq" id="XP_031394405.1">
    <property type="nucleotide sequence ID" value="XM_031538545.1"/>
</dbReference>
<proteinExistence type="predicted"/>
<evidence type="ECO:0000313" key="5">
    <source>
        <dbReference type="Proteomes" id="UP000515151"/>
    </source>
</evidence>
<reference evidence="6" key="4">
    <citation type="submission" date="2025-04" db="UniProtKB">
        <authorList>
            <consortium name="RefSeq"/>
        </authorList>
    </citation>
    <scope>IDENTIFICATION</scope>
    <source>
        <tissue evidence="6">Leaf</tissue>
    </source>
</reference>
<reference evidence="3" key="2">
    <citation type="submission" date="2017-06" db="EMBL/GenBank/DDBJ databases">
        <title>The pomegranate genome and the genomics of punicalagin biosynthesis.</title>
        <authorList>
            <person name="Xu C."/>
        </authorList>
    </citation>
    <scope>NUCLEOTIDE SEQUENCE [LARGE SCALE GENOMIC DNA]</scope>
    <source>
        <tissue evidence="3">Fresh leaf</tissue>
    </source>
</reference>
<evidence type="ECO:0000313" key="6">
    <source>
        <dbReference type="RefSeq" id="XP_031394405.1"/>
    </source>
</evidence>
<keyword evidence="1" id="KW-0677">Repeat</keyword>
<feature type="repeat" description="PPR" evidence="2">
    <location>
        <begin position="286"/>
        <end position="320"/>
    </location>
</feature>
<reference evidence="4" key="1">
    <citation type="journal article" date="2017" name="Plant J.">
        <title>The pomegranate (Punica granatum L.) genome and the genomics of punicalagin biosynthesis.</title>
        <authorList>
            <person name="Qin G."/>
            <person name="Xu C."/>
            <person name="Ming R."/>
            <person name="Tang H."/>
            <person name="Guyot R."/>
            <person name="Kramer E.M."/>
            <person name="Hu Y."/>
            <person name="Yi X."/>
            <person name="Qi Y."/>
            <person name="Xu X."/>
            <person name="Gao Z."/>
            <person name="Pan H."/>
            <person name="Jian J."/>
            <person name="Tian Y."/>
            <person name="Yue Z."/>
            <person name="Xu Y."/>
        </authorList>
    </citation>
    <scope>NUCLEOTIDE SEQUENCE [LARGE SCALE GENOMIC DNA]</scope>
    <source>
        <strain evidence="4">cv. Dabenzi</strain>
    </source>
</reference>
<accession>A0A218XU81</accession>
<evidence type="ECO:0000313" key="4">
    <source>
        <dbReference type="Proteomes" id="UP000197138"/>
    </source>
</evidence>
<protein>
    <submittedName>
        <fullName evidence="6">Pentatricopeptide repeat-containing protein At5g47460</fullName>
    </submittedName>
</protein>
<dbReference type="GeneID" id="116205857"/>
<feature type="repeat" description="PPR" evidence="2">
    <location>
        <begin position="224"/>
        <end position="258"/>
    </location>
</feature>
<dbReference type="PANTHER" id="PTHR47926">
    <property type="entry name" value="PENTATRICOPEPTIDE REPEAT-CONTAINING PROTEIN"/>
    <property type="match status" value="1"/>
</dbReference>
<dbReference type="InterPro" id="IPR002885">
    <property type="entry name" value="PPR_rpt"/>
</dbReference>
<dbReference type="Pfam" id="PF20431">
    <property type="entry name" value="E_motif"/>
    <property type="match status" value="1"/>
</dbReference>
<dbReference type="OrthoDB" id="1662615at2759"/>
<dbReference type="InterPro" id="IPR046848">
    <property type="entry name" value="E_motif"/>
</dbReference>
<dbReference type="Proteomes" id="UP000515151">
    <property type="component" value="Chromosome 4"/>
</dbReference>
<dbReference type="Pfam" id="PF13041">
    <property type="entry name" value="PPR_2"/>
    <property type="match status" value="2"/>
</dbReference>
<name>A0A218XU81_PUNGR</name>
<dbReference type="FunFam" id="1.25.40.10:FF:000090">
    <property type="entry name" value="Pentatricopeptide repeat-containing protein, chloroplastic"/>
    <property type="match status" value="1"/>
</dbReference>
<dbReference type="Gene3D" id="1.25.40.10">
    <property type="entry name" value="Tetratricopeptide repeat domain"/>
    <property type="match status" value="5"/>
</dbReference>
<dbReference type="AlphaFoldDB" id="A0A218XU81"/>
<evidence type="ECO:0000256" key="2">
    <source>
        <dbReference type="PROSITE-ProRule" id="PRU00708"/>
    </source>
</evidence>
<dbReference type="PROSITE" id="PS51375">
    <property type="entry name" value="PPR"/>
    <property type="match status" value="4"/>
</dbReference>
<dbReference type="PANTHER" id="PTHR47926:SF347">
    <property type="entry name" value="PENTATRICOPEPTIDE REPEAT-CONTAINING PROTEIN"/>
    <property type="match status" value="1"/>
</dbReference>
<dbReference type="Pfam" id="PF01535">
    <property type="entry name" value="PPR"/>
    <property type="match status" value="4"/>
</dbReference>
<dbReference type="PROSITE" id="PS51257">
    <property type="entry name" value="PROKAR_LIPOPROTEIN"/>
    <property type="match status" value="1"/>
</dbReference>
<sequence length="577" mass="63828">MQRAVSISKRVQRFISKTAPSRFLLTAHFVSAACYHNRHESSIFNSRPDDDDEEEPPTIPLVRMIRASTSLVCDSHVLQLHSHVTKSGSVSDPFVSAALLSFYVKIGSLKTACNLFDEIPIPSVVSWNTLISAHVRSGEFSPALGLFIELDKSEACPDAYSLTAALTACGQLRMVQLGRSIHSRTIKAGTESSPFVSNCLIDMYGKCGLVEDATDVFNGMDLKDTVSWNSVIAACSRNQKLEQAFTYLQDMPAPNTISYNEVINGISQFGNIEDAYHILSVMPDPNSSSWNSIITGCVNRGRAREALVLFARMHSEGMEMDQFTFSSILSGIATVAALHWGMIIHCCTIRYGLDVSVVVGTALIDMYSKCGKMLRAELVFQSLPRTNLISWNALTTGLCRNGYFDKLIDLFNQLQMRKDLKPDGITFLNILSACSHSKVPLEVALAYFRSMMEDYGIKPSEEHCCSMIRVMGQNREVCRAERMIHELGFGLRVSVWRALLAACEACKNLEMAEIAASKLIKLRGGEDYVYVTMSNVYASHGKWKDASEVRKLMSLKGVGKGVGCSWIEVENTIRTCG</sequence>
<dbReference type="GO" id="GO:0009451">
    <property type="term" value="P:RNA modification"/>
    <property type="evidence" value="ECO:0007669"/>
    <property type="project" value="InterPro"/>
</dbReference>
<gene>
    <name evidence="6" type="primary">LOC116205857</name>
    <name evidence="3" type="ORF">CDL15_Pgr003780</name>
</gene>
<evidence type="ECO:0000256" key="1">
    <source>
        <dbReference type="ARBA" id="ARBA00022737"/>
    </source>
</evidence>
<keyword evidence="5" id="KW-1185">Reference proteome</keyword>
<dbReference type="InterPro" id="IPR011990">
    <property type="entry name" value="TPR-like_helical_dom_sf"/>
</dbReference>
<feature type="repeat" description="PPR" evidence="2">
    <location>
        <begin position="387"/>
        <end position="422"/>
    </location>
</feature>
<dbReference type="Proteomes" id="UP000197138">
    <property type="component" value="Unassembled WGS sequence"/>
</dbReference>
<reference evidence="5" key="3">
    <citation type="journal article" date="2020" name="Plant Biotechnol. J.">
        <title>The pomegranate (Punica granatum L.) draft genome dissects genetic divergence between soft- and hard-seeded cultivars.</title>
        <authorList>
            <person name="Luo X."/>
            <person name="Li H."/>
            <person name="Wu Z."/>
            <person name="Yao W."/>
            <person name="Zhao P."/>
            <person name="Cao D."/>
            <person name="Yu H."/>
            <person name="Li K."/>
            <person name="Poudel K."/>
            <person name="Zhao D."/>
            <person name="Zhang F."/>
            <person name="Xia X."/>
            <person name="Chen L."/>
            <person name="Wang Q."/>
            <person name="Jing D."/>
            <person name="Cao S."/>
        </authorList>
    </citation>
    <scope>NUCLEOTIDE SEQUENCE [LARGE SCALE GENOMIC DNA]</scope>
</reference>
<dbReference type="InterPro" id="IPR046960">
    <property type="entry name" value="PPR_At4g14850-like_plant"/>
</dbReference>
<organism evidence="3 4">
    <name type="scientific">Punica granatum</name>
    <name type="common">Pomegranate</name>
    <dbReference type="NCBI Taxonomy" id="22663"/>
    <lineage>
        <taxon>Eukaryota</taxon>
        <taxon>Viridiplantae</taxon>
        <taxon>Streptophyta</taxon>
        <taxon>Embryophyta</taxon>
        <taxon>Tracheophyta</taxon>
        <taxon>Spermatophyta</taxon>
        <taxon>Magnoliopsida</taxon>
        <taxon>eudicotyledons</taxon>
        <taxon>Gunneridae</taxon>
        <taxon>Pentapetalae</taxon>
        <taxon>rosids</taxon>
        <taxon>malvids</taxon>
        <taxon>Myrtales</taxon>
        <taxon>Lythraceae</taxon>
        <taxon>Punica</taxon>
    </lineage>
</organism>
<dbReference type="GO" id="GO:0003723">
    <property type="term" value="F:RNA binding"/>
    <property type="evidence" value="ECO:0007669"/>
    <property type="project" value="InterPro"/>
</dbReference>
<dbReference type="EMBL" id="MTKT01000797">
    <property type="protein sequence ID" value="OWM88368.1"/>
    <property type="molecule type" value="Genomic_DNA"/>
</dbReference>